<organism evidence="4 5">
    <name type="scientific">Nonomuraea roseoviolacea subsp. carminata</name>
    <dbReference type="NCBI Taxonomy" id="160689"/>
    <lineage>
        <taxon>Bacteria</taxon>
        <taxon>Bacillati</taxon>
        <taxon>Actinomycetota</taxon>
        <taxon>Actinomycetes</taxon>
        <taxon>Streptosporangiales</taxon>
        <taxon>Streptosporangiaceae</taxon>
        <taxon>Nonomuraea</taxon>
    </lineage>
</organism>
<dbReference type="Gene3D" id="3.40.50.720">
    <property type="entry name" value="NAD(P)-binding Rossmann-like Domain"/>
    <property type="match status" value="1"/>
</dbReference>
<evidence type="ECO:0000256" key="1">
    <source>
        <dbReference type="ARBA" id="ARBA00006328"/>
    </source>
</evidence>
<feature type="domain" description="NmrA-like" evidence="3">
    <location>
        <begin position="3"/>
        <end position="236"/>
    </location>
</feature>
<dbReference type="PANTHER" id="PTHR42748">
    <property type="entry name" value="NITROGEN METABOLITE REPRESSION PROTEIN NMRA FAMILY MEMBER"/>
    <property type="match status" value="1"/>
</dbReference>
<dbReference type="CDD" id="cd05251">
    <property type="entry name" value="NmrA_like_SDR_a"/>
    <property type="match status" value="1"/>
</dbReference>
<dbReference type="InterPro" id="IPR036291">
    <property type="entry name" value="NAD(P)-bd_dom_sf"/>
</dbReference>
<comment type="caution">
    <text evidence="4">The sequence shown here is derived from an EMBL/GenBank/DDBJ whole genome shotgun (WGS) entry which is preliminary data.</text>
</comment>
<dbReference type="SUPFAM" id="SSF51735">
    <property type="entry name" value="NAD(P)-binding Rossmann-fold domains"/>
    <property type="match status" value="1"/>
</dbReference>
<dbReference type="InterPro" id="IPR051164">
    <property type="entry name" value="NmrA-like_oxidored"/>
</dbReference>
<sequence>MTERTVLVTGATGQQGGATARALLTAGWHVRALVRDPGAPAARRLAEAGAEIVPGDMGDRDSLAEAVRGAHGVFSVQPAAGPPHGVAEEVRLGVNVADAAHAAGVRHLVYASVGGADRDSGISHWNTKWEIEQHIRALGVPATILRPVMFMENHARPHYGVTGDAALVRVIPPRATVQLIAVTDIGAFAALAFADPDRYVGKALELAGDELSRDALVAAIGRATGRPVDVEPIPAERRAALGLGAADMEAVDSFGGWRADIPALRALHPGLMDFETWLEREGKAQFDALFAAS</sequence>
<dbReference type="Proteomes" id="UP001320766">
    <property type="component" value="Unassembled WGS sequence"/>
</dbReference>
<dbReference type="RefSeq" id="WP_253775669.1">
    <property type="nucleotide sequence ID" value="NZ_BAAAVE010000003.1"/>
</dbReference>
<keyword evidence="2" id="KW-0521">NADP</keyword>
<reference evidence="4 5" key="1">
    <citation type="submission" date="2022-06" db="EMBL/GenBank/DDBJ databases">
        <title>Sequencing the genomes of 1000 actinobacteria strains.</title>
        <authorList>
            <person name="Klenk H.-P."/>
        </authorList>
    </citation>
    <scope>NUCLEOTIDE SEQUENCE [LARGE SCALE GENOMIC DNA]</scope>
    <source>
        <strain evidence="4 5">DSM 44170</strain>
    </source>
</reference>
<dbReference type="Gene3D" id="3.90.25.10">
    <property type="entry name" value="UDP-galactose 4-epimerase, domain 1"/>
    <property type="match status" value="1"/>
</dbReference>
<evidence type="ECO:0000313" key="4">
    <source>
        <dbReference type="EMBL" id="MCP2350361.1"/>
    </source>
</evidence>
<dbReference type="InterPro" id="IPR008030">
    <property type="entry name" value="NmrA-like"/>
</dbReference>
<dbReference type="EMBL" id="JAMZEC010000001">
    <property type="protein sequence ID" value="MCP2350361.1"/>
    <property type="molecule type" value="Genomic_DNA"/>
</dbReference>
<keyword evidence="5" id="KW-1185">Reference proteome</keyword>
<name>A0ABT1KAE6_9ACTN</name>
<evidence type="ECO:0000313" key="5">
    <source>
        <dbReference type="Proteomes" id="UP001320766"/>
    </source>
</evidence>
<gene>
    <name evidence="4" type="ORF">HD595_006483</name>
</gene>
<protein>
    <submittedName>
        <fullName evidence="4">Uncharacterized protein YbjT (DUF2867 family)</fullName>
    </submittedName>
</protein>
<dbReference type="PANTHER" id="PTHR42748:SF7">
    <property type="entry name" value="NMRA LIKE REDOX SENSOR 1-RELATED"/>
    <property type="match status" value="1"/>
</dbReference>
<evidence type="ECO:0000256" key="2">
    <source>
        <dbReference type="ARBA" id="ARBA00022857"/>
    </source>
</evidence>
<accession>A0ABT1KAE6</accession>
<comment type="similarity">
    <text evidence="1">Belongs to the NmrA-type oxidoreductase family.</text>
</comment>
<evidence type="ECO:0000259" key="3">
    <source>
        <dbReference type="Pfam" id="PF05368"/>
    </source>
</evidence>
<proteinExistence type="inferred from homology"/>
<dbReference type="Pfam" id="PF05368">
    <property type="entry name" value="NmrA"/>
    <property type="match status" value="1"/>
</dbReference>